<proteinExistence type="predicted"/>
<accession>A0AAV4MFM9</accession>
<organism evidence="1 2">
    <name type="scientific">Caerostris darwini</name>
    <dbReference type="NCBI Taxonomy" id="1538125"/>
    <lineage>
        <taxon>Eukaryota</taxon>
        <taxon>Metazoa</taxon>
        <taxon>Ecdysozoa</taxon>
        <taxon>Arthropoda</taxon>
        <taxon>Chelicerata</taxon>
        <taxon>Arachnida</taxon>
        <taxon>Araneae</taxon>
        <taxon>Araneomorphae</taxon>
        <taxon>Entelegynae</taxon>
        <taxon>Araneoidea</taxon>
        <taxon>Araneidae</taxon>
        <taxon>Caerostris</taxon>
    </lineage>
</organism>
<name>A0AAV4MFM9_9ARAC</name>
<keyword evidence="2" id="KW-1185">Reference proteome</keyword>
<protein>
    <submittedName>
        <fullName evidence="1">Uncharacterized protein</fullName>
    </submittedName>
</protein>
<comment type="caution">
    <text evidence="1">The sequence shown here is derived from an EMBL/GenBank/DDBJ whole genome shotgun (WGS) entry which is preliminary data.</text>
</comment>
<dbReference type="Proteomes" id="UP001054837">
    <property type="component" value="Unassembled WGS sequence"/>
</dbReference>
<sequence>MNEYCPAFISLQPPFRKQENIQVLEGEAGVQIFRPPPPSQRGAIFSSVTEKLWQISKGILDRSDRLRHRFNLTSRFGSPESLCFTVEVRDSSQFSLHCYFGKGSKEMKGME</sequence>
<dbReference type="EMBL" id="BPLQ01000427">
    <property type="protein sequence ID" value="GIX71206.1"/>
    <property type="molecule type" value="Genomic_DNA"/>
</dbReference>
<evidence type="ECO:0000313" key="1">
    <source>
        <dbReference type="EMBL" id="GIX71206.1"/>
    </source>
</evidence>
<dbReference type="AlphaFoldDB" id="A0AAV4MFM9"/>
<reference evidence="1 2" key="1">
    <citation type="submission" date="2021-06" db="EMBL/GenBank/DDBJ databases">
        <title>Caerostris darwini draft genome.</title>
        <authorList>
            <person name="Kono N."/>
            <person name="Arakawa K."/>
        </authorList>
    </citation>
    <scope>NUCLEOTIDE SEQUENCE [LARGE SCALE GENOMIC DNA]</scope>
</reference>
<gene>
    <name evidence="1" type="ORF">CDAR_273011</name>
</gene>
<evidence type="ECO:0000313" key="2">
    <source>
        <dbReference type="Proteomes" id="UP001054837"/>
    </source>
</evidence>